<dbReference type="EMBL" id="WKMW01000017">
    <property type="protein sequence ID" value="MRY85806.1"/>
    <property type="molecule type" value="Genomic_DNA"/>
</dbReference>
<dbReference type="InterPro" id="IPR001173">
    <property type="entry name" value="Glyco_trans_2-like"/>
</dbReference>
<evidence type="ECO:0000313" key="4">
    <source>
        <dbReference type="EMBL" id="MRZ07919.1"/>
    </source>
</evidence>
<dbReference type="Proteomes" id="UP000095332">
    <property type="component" value="Unassembled WGS sequence"/>
</dbReference>
<dbReference type="Proteomes" id="UP000450599">
    <property type="component" value="Unassembled WGS sequence"/>
</dbReference>
<dbReference type="PANTHER" id="PTHR22916">
    <property type="entry name" value="GLYCOSYLTRANSFERASE"/>
    <property type="match status" value="1"/>
</dbReference>
<gene>
    <name evidence="2" type="primary">hyaD_6</name>
    <name evidence="2" type="ORF">ERS852560_04325</name>
    <name evidence="4" type="ORF">GKD54_17260</name>
    <name evidence="3" type="ORF">GKD58_16360</name>
</gene>
<dbReference type="CDD" id="cd00761">
    <property type="entry name" value="Glyco_tranf_GTA_type"/>
    <property type="match status" value="1"/>
</dbReference>
<dbReference type="Gene3D" id="3.90.550.10">
    <property type="entry name" value="Spore Coat Polysaccharide Biosynthesis Protein SpsA, Chain A"/>
    <property type="match status" value="1"/>
</dbReference>
<dbReference type="EC" id="2.4.1.212" evidence="2"/>
<dbReference type="InterPro" id="IPR029044">
    <property type="entry name" value="Nucleotide-diphossugar_trans"/>
</dbReference>
<dbReference type="SUPFAM" id="SSF53448">
    <property type="entry name" value="Nucleotide-diphospho-sugar transferases"/>
    <property type="match status" value="1"/>
</dbReference>
<evidence type="ECO:0000313" key="5">
    <source>
        <dbReference type="Proteomes" id="UP000095332"/>
    </source>
</evidence>
<accession>A0A174XNN3</accession>
<reference evidence="6 7" key="2">
    <citation type="journal article" date="2019" name="Nat. Med.">
        <title>A library of human gut bacterial isolates paired with longitudinal multiomics data enables mechanistic microbiome research.</title>
        <authorList>
            <person name="Poyet M."/>
            <person name="Groussin M."/>
            <person name="Gibbons S.M."/>
            <person name="Avila-Pacheco J."/>
            <person name="Jiang X."/>
            <person name="Kearney S.M."/>
            <person name="Perrotta A.R."/>
            <person name="Berdy B."/>
            <person name="Zhao S."/>
            <person name="Lieberman T.D."/>
            <person name="Swanson P.K."/>
            <person name="Smith M."/>
            <person name="Roesemann S."/>
            <person name="Alexander J.E."/>
            <person name="Rich S.A."/>
            <person name="Livny J."/>
            <person name="Vlamakis H."/>
            <person name="Clish C."/>
            <person name="Bullock K."/>
            <person name="Deik A."/>
            <person name="Scott J."/>
            <person name="Pierce K.A."/>
            <person name="Xavier R.J."/>
            <person name="Alm E.J."/>
        </authorList>
    </citation>
    <scope>NUCLEOTIDE SEQUENCE [LARGE SCALE GENOMIC DNA]</scope>
    <source>
        <strain evidence="4 7">BIOML-A10</strain>
        <strain evidence="3 6">BIOML-A11</strain>
    </source>
</reference>
<evidence type="ECO:0000313" key="2">
    <source>
        <dbReference type="EMBL" id="CUQ56659.1"/>
    </source>
</evidence>
<keyword evidence="2" id="KW-0328">Glycosyltransferase</keyword>
<evidence type="ECO:0000259" key="1">
    <source>
        <dbReference type="Pfam" id="PF00535"/>
    </source>
</evidence>
<dbReference type="Proteomes" id="UP000471216">
    <property type="component" value="Unassembled WGS sequence"/>
</dbReference>
<dbReference type="EMBL" id="CZBM01000031">
    <property type="protein sequence ID" value="CUQ56659.1"/>
    <property type="molecule type" value="Genomic_DNA"/>
</dbReference>
<dbReference type="GO" id="GO:0050501">
    <property type="term" value="F:hyaluronan synthase activity"/>
    <property type="evidence" value="ECO:0007669"/>
    <property type="project" value="UniProtKB-EC"/>
</dbReference>
<feature type="domain" description="Glycosyltransferase 2-like" evidence="1">
    <location>
        <begin position="7"/>
        <end position="129"/>
    </location>
</feature>
<proteinExistence type="predicted"/>
<sequence length="255" mass="29446">MVTDLVSIVTPMYKGAAFIGETIRSVQVQTYSKWEMIIVDDCSPDDGAGVAVVKKFMEKDKRIRLIVSPVNKGSSGARNIALHEAQGRYITFLDSDDIWSPIFLDSQLDFMKEKSAALVTGSYHRINEQGIQVLQPFIVPEKVSYWDILKSNPVSCLTTIYDRKVVGEHYFKEELKSLRDDYAFWLEILKNKVDYAYGNPKILASYRLVSTSVTRNRKKLIKPQFLIYYQVEKLGLLRSIYYFMNWAIRSVFKYS</sequence>
<dbReference type="Pfam" id="PF00535">
    <property type="entry name" value="Glycos_transf_2"/>
    <property type="match status" value="1"/>
</dbReference>
<dbReference type="RefSeq" id="WP_009018528.1">
    <property type="nucleotide sequence ID" value="NZ_CP072231.1"/>
</dbReference>
<keyword evidence="2" id="KW-0808">Transferase</keyword>
<reference evidence="2 5" key="1">
    <citation type="submission" date="2015-09" db="EMBL/GenBank/DDBJ databases">
        <authorList>
            <consortium name="Pathogen Informatics"/>
        </authorList>
    </citation>
    <scope>NUCLEOTIDE SEQUENCE [LARGE SCALE GENOMIC DNA]</scope>
    <source>
        <strain evidence="2 5">2789STDY5834948</strain>
    </source>
</reference>
<evidence type="ECO:0000313" key="7">
    <source>
        <dbReference type="Proteomes" id="UP000471216"/>
    </source>
</evidence>
<name>A0A174XNN3_PARDI</name>
<dbReference type="PANTHER" id="PTHR22916:SF3">
    <property type="entry name" value="UDP-GLCNAC:BETAGAL BETA-1,3-N-ACETYLGLUCOSAMINYLTRANSFERASE-LIKE PROTEIN 1"/>
    <property type="match status" value="1"/>
</dbReference>
<organism evidence="2 5">
    <name type="scientific">Parabacteroides distasonis</name>
    <dbReference type="NCBI Taxonomy" id="823"/>
    <lineage>
        <taxon>Bacteria</taxon>
        <taxon>Pseudomonadati</taxon>
        <taxon>Bacteroidota</taxon>
        <taxon>Bacteroidia</taxon>
        <taxon>Bacteroidales</taxon>
        <taxon>Tannerellaceae</taxon>
        <taxon>Parabacteroides</taxon>
    </lineage>
</organism>
<evidence type="ECO:0000313" key="3">
    <source>
        <dbReference type="EMBL" id="MRY85806.1"/>
    </source>
</evidence>
<evidence type="ECO:0000313" key="6">
    <source>
        <dbReference type="Proteomes" id="UP000450599"/>
    </source>
</evidence>
<dbReference type="AlphaFoldDB" id="A0A174XNN3"/>
<protein>
    <submittedName>
        <fullName evidence="3">Glycosyltransferase</fullName>
    </submittedName>
    <submittedName>
        <fullName evidence="2">Hyaluronan synthase</fullName>
        <ecNumber evidence="2">2.4.1.212</ecNumber>
    </submittedName>
</protein>
<dbReference type="EMBL" id="WKMX01000017">
    <property type="protein sequence ID" value="MRZ07919.1"/>
    <property type="molecule type" value="Genomic_DNA"/>
</dbReference>